<dbReference type="AlphaFoldDB" id="A0A9Q0M858"/>
<gene>
    <name evidence="5" type="ORF">RDWZM_004907</name>
</gene>
<dbReference type="Proteomes" id="UP001142055">
    <property type="component" value="Chromosome 2"/>
</dbReference>
<dbReference type="EMBL" id="JAPWDV010000002">
    <property type="protein sequence ID" value="KAJ6219095.1"/>
    <property type="molecule type" value="Genomic_DNA"/>
</dbReference>
<feature type="domain" description="BACK" evidence="4">
    <location>
        <begin position="173"/>
        <end position="275"/>
    </location>
</feature>
<evidence type="ECO:0000259" key="4">
    <source>
        <dbReference type="SMART" id="SM00875"/>
    </source>
</evidence>
<protein>
    <recommendedName>
        <fullName evidence="4">BACK domain-containing protein</fullName>
    </recommendedName>
</protein>
<keyword evidence="3" id="KW-0009">Actin-binding</keyword>
<dbReference type="SMART" id="SM00875">
    <property type="entry name" value="BACK"/>
    <property type="match status" value="1"/>
</dbReference>
<dbReference type="PANTHER" id="PTHR24412:SF491">
    <property type="entry name" value="KELCH REPEAT AND BTB DOMAIN-CONTAINING PROTEIN 12"/>
    <property type="match status" value="1"/>
</dbReference>
<keyword evidence="2" id="KW-0677">Repeat</keyword>
<sequence>MHQLNNNECVRNEENRQYSEIALTEHNVANYINQLETIKQLRSFPGTSDLVLSTYDGWNEPIHSYYLALKAPKFWQSIYEQIETIITDDEQHPDSFYCIRTDENISINVPRVLVPDIEGRMLSIIVRTMYAGTVRLDYDLCWELLELANRFHLDFLISTCLDYLQRTLNINNCVLLLQTGLKFDHQLSSTSYRFILRNFIQIVRCSEILSQLTHQQLACILADDQLNIVNEVYGWRAIVTWITHSPSERLIHFWPLFSLIRCYLLHSSAIHNEMIRDYCLLNLRNGNILSNRNVITHFRTSSTPIFNPRGRSTGSITSSETYCTIIDEMFRTDAKTSST</sequence>
<organism evidence="5 6">
    <name type="scientific">Blomia tropicalis</name>
    <name type="common">Mite</name>
    <dbReference type="NCBI Taxonomy" id="40697"/>
    <lineage>
        <taxon>Eukaryota</taxon>
        <taxon>Metazoa</taxon>
        <taxon>Ecdysozoa</taxon>
        <taxon>Arthropoda</taxon>
        <taxon>Chelicerata</taxon>
        <taxon>Arachnida</taxon>
        <taxon>Acari</taxon>
        <taxon>Acariformes</taxon>
        <taxon>Sarcoptiformes</taxon>
        <taxon>Astigmata</taxon>
        <taxon>Glycyphagoidea</taxon>
        <taxon>Echimyopodidae</taxon>
        <taxon>Blomia</taxon>
    </lineage>
</organism>
<dbReference type="Gene3D" id="1.25.40.420">
    <property type="match status" value="1"/>
</dbReference>
<dbReference type="Gene3D" id="3.30.710.10">
    <property type="entry name" value="Potassium Channel Kv1.1, Chain A"/>
    <property type="match status" value="1"/>
</dbReference>
<name>A0A9Q0M858_BLOTA</name>
<reference evidence="5" key="1">
    <citation type="submission" date="2022-12" db="EMBL/GenBank/DDBJ databases">
        <title>Genome assemblies of Blomia tropicalis.</title>
        <authorList>
            <person name="Cui Y."/>
        </authorList>
    </citation>
    <scope>NUCLEOTIDE SEQUENCE</scope>
    <source>
        <tissue evidence="5">Adult mites</tissue>
    </source>
</reference>
<dbReference type="SUPFAM" id="SSF54695">
    <property type="entry name" value="POZ domain"/>
    <property type="match status" value="1"/>
</dbReference>
<keyword evidence="6" id="KW-1185">Reference proteome</keyword>
<evidence type="ECO:0000313" key="6">
    <source>
        <dbReference type="Proteomes" id="UP001142055"/>
    </source>
</evidence>
<proteinExistence type="predicted"/>
<dbReference type="InterPro" id="IPR011705">
    <property type="entry name" value="BACK"/>
</dbReference>
<evidence type="ECO:0000313" key="5">
    <source>
        <dbReference type="EMBL" id="KAJ6219095.1"/>
    </source>
</evidence>
<comment type="caution">
    <text evidence="5">The sequence shown here is derived from an EMBL/GenBank/DDBJ whole genome shotgun (WGS) entry which is preliminary data.</text>
</comment>
<evidence type="ECO:0000256" key="3">
    <source>
        <dbReference type="ARBA" id="ARBA00023203"/>
    </source>
</evidence>
<dbReference type="PANTHER" id="PTHR24412">
    <property type="entry name" value="KELCH PROTEIN"/>
    <property type="match status" value="1"/>
</dbReference>
<keyword evidence="1" id="KW-0880">Kelch repeat</keyword>
<evidence type="ECO:0000256" key="2">
    <source>
        <dbReference type="ARBA" id="ARBA00022737"/>
    </source>
</evidence>
<dbReference type="InterPro" id="IPR000210">
    <property type="entry name" value="BTB/POZ_dom"/>
</dbReference>
<accession>A0A9Q0M858</accession>
<dbReference type="InterPro" id="IPR011333">
    <property type="entry name" value="SKP1/BTB/POZ_sf"/>
</dbReference>
<evidence type="ECO:0000256" key="1">
    <source>
        <dbReference type="ARBA" id="ARBA00022441"/>
    </source>
</evidence>
<dbReference type="Pfam" id="PF07707">
    <property type="entry name" value="BACK"/>
    <property type="match status" value="1"/>
</dbReference>
<dbReference type="Pfam" id="PF00651">
    <property type="entry name" value="BTB"/>
    <property type="match status" value="1"/>
</dbReference>